<dbReference type="Proteomes" id="UP000308197">
    <property type="component" value="Unassembled WGS sequence"/>
</dbReference>
<accession>A0A5C3PND4</accession>
<sequence>MVCPVQFVLVCPGKCHGAAPSQCSSLRSQSTFSLHLDVSASSLELRQSRTDGSSYFVIGTEAVNVAVRSLSRLRSLTAIEQCRRRSAFYLHANSRIYIGVVSTAFENCDYDW</sequence>
<evidence type="ECO:0000313" key="2">
    <source>
        <dbReference type="Proteomes" id="UP000308197"/>
    </source>
</evidence>
<organism evidence="1 2">
    <name type="scientific">Polyporus arcularius HHB13444</name>
    <dbReference type="NCBI Taxonomy" id="1314778"/>
    <lineage>
        <taxon>Eukaryota</taxon>
        <taxon>Fungi</taxon>
        <taxon>Dikarya</taxon>
        <taxon>Basidiomycota</taxon>
        <taxon>Agaricomycotina</taxon>
        <taxon>Agaricomycetes</taxon>
        <taxon>Polyporales</taxon>
        <taxon>Polyporaceae</taxon>
        <taxon>Polyporus</taxon>
    </lineage>
</organism>
<protein>
    <submittedName>
        <fullName evidence="1">Uncharacterized protein</fullName>
    </submittedName>
</protein>
<proteinExistence type="predicted"/>
<evidence type="ECO:0000313" key="1">
    <source>
        <dbReference type="EMBL" id="TFK90812.1"/>
    </source>
</evidence>
<gene>
    <name evidence="1" type="ORF">K466DRAFT_365943</name>
</gene>
<reference evidence="1 2" key="1">
    <citation type="journal article" date="2019" name="Nat. Ecol. Evol.">
        <title>Megaphylogeny resolves global patterns of mushroom evolution.</title>
        <authorList>
            <person name="Varga T."/>
            <person name="Krizsan K."/>
            <person name="Foldi C."/>
            <person name="Dima B."/>
            <person name="Sanchez-Garcia M."/>
            <person name="Sanchez-Ramirez S."/>
            <person name="Szollosi G.J."/>
            <person name="Szarkandi J.G."/>
            <person name="Papp V."/>
            <person name="Albert L."/>
            <person name="Andreopoulos W."/>
            <person name="Angelini C."/>
            <person name="Antonin V."/>
            <person name="Barry K.W."/>
            <person name="Bougher N.L."/>
            <person name="Buchanan P."/>
            <person name="Buyck B."/>
            <person name="Bense V."/>
            <person name="Catcheside P."/>
            <person name="Chovatia M."/>
            <person name="Cooper J."/>
            <person name="Damon W."/>
            <person name="Desjardin D."/>
            <person name="Finy P."/>
            <person name="Geml J."/>
            <person name="Haridas S."/>
            <person name="Hughes K."/>
            <person name="Justo A."/>
            <person name="Karasinski D."/>
            <person name="Kautmanova I."/>
            <person name="Kiss B."/>
            <person name="Kocsube S."/>
            <person name="Kotiranta H."/>
            <person name="LaButti K.M."/>
            <person name="Lechner B.E."/>
            <person name="Liimatainen K."/>
            <person name="Lipzen A."/>
            <person name="Lukacs Z."/>
            <person name="Mihaltcheva S."/>
            <person name="Morgado L.N."/>
            <person name="Niskanen T."/>
            <person name="Noordeloos M.E."/>
            <person name="Ohm R.A."/>
            <person name="Ortiz-Santana B."/>
            <person name="Ovrebo C."/>
            <person name="Racz N."/>
            <person name="Riley R."/>
            <person name="Savchenko A."/>
            <person name="Shiryaev A."/>
            <person name="Soop K."/>
            <person name="Spirin V."/>
            <person name="Szebenyi C."/>
            <person name="Tomsovsky M."/>
            <person name="Tulloss R.E."/>
            <person name="Uehling J."/>
            <person name="Grigoriev I.V."/>
            <person name="Vagvolgyi C."/>
            <person name="Papp T."/>
            <person name="Martin F.M."/>
            <person name="Miettinen O."/>
            <person name="Hibbett D.S."/>
            <person name="Nagy L.G."/>
        </authorList>
    </citation>
    <scope>NUCLEOTIDE SEQUENCE [LARGE SCALE GENOMIC DNA]</scope>
    <source>
        <strain evidence="1 2">HHB13444</strain>
    </source>
</reference>
<dbReference type="InParanoid" id="A0A5C3PND4"/>
<dbReference type="EMBL" id="ML211036">
    <property type="protein sequence ID" value="TFK90812.1"/>
    <property type="molecule type" value="Genomic_DNA"/>
</dbReference>
<name>A0A5C3PND4_9APHY</name>
<keyword evidence="2" id="KW-1185">Reference proteome</keyword>
<dbReference type="AlphaFoldDB" id="A0A5C3PND4"/>